<evidence type="ECO:0000313" key="1">
    <source>
        <dbReference type="EMBL" id="CAK9152599.1"/>
    </source>
</evidence>
<accession>A0ABC8S609</accession>
<evidence type="ECO:0000313" key="2">
    <source>
        <dbReference type="Proteomes" id="UP001642360"/>
    </source>
</evidence>
<dbReference type="Proteomes" id="UP001642360">
    <property type="component" value="Unassembled WGS sequence"/>
</dbReference>
<keyword evidence="2" id="KW-1185">Reference proteome</keyword>
<name>A0ABC8S609_9AQUA</name>
<organism evidence="1 2">
    <name type="scientific">Ilex paraguariensis</name>
    <name type="common">yerba mate</name>
    <dbReference type="NCBI Taxonomy" id="185542"/>
    <lineage>
        <taxon>Eukaryota</taxon>
        <taxon>Viridiplantae</taxon>
        <taxon>Streptophyta</taxon>
        <taxon>Embryophyta</taxon>
        <taxon>Tracheophyta</taxon>
        <taxon>Spermatophyta</taxon>
        <taxon>Magnoliopsida</taxon>
        <taxon>eudicotyledons</taxon>
        <taxon>Gunneridae</taxon>
        <taxon>Pentapetalae</taxon>
        <taxon>asterids</taxon>
        <taxon>campanulids</taxon>
        <taxon>Aquifoliales</taxon>
        <taxon>Aquifoliaceae</taxon>
        <taxon>Ilex</taxon>
    </lineage>
</organism>
<dbReference type="EMBL" id="CAUOFW020002280">
    <property type="protein sequence ID" value="CAK9152599.1"/>
    <property type="molecule type" value="Genomic_DNA"/>
</dbReference>
<dbReference type="AlphaFoldDB" id="A0ABC8S609"/>
<sequence length="130" mass="15518">MTQYETILFFKGLSLTQEKLWQWYCRQLHKLCLHTNYREDELIQSTPKDCRMDNTICNQNIIFYILNDENSMHKFPQTTSRKLISSQTSPNKAYTPSLTKLYQHSNARKLSKRSYYFESGIIKPMKHQLG</sequence>
<protein>
    <submittedName>
        <fullName evidence="1">Uncharacterized protein</fullName>
    </submittedName>
</protein>
<reference evidence="1 2" key="1">
    <citation type="submission" date="2024-02" db="EMBL/GenBank/DDBJ databases">
        <authorList>
            <person name="Vignale AGUSTIN F."/>
            <person name="Sosa J E."/>
            <person name="Modenutti C."/>
        </authorList>
    </citation>
    <scope>NUCLEOTIDE SEQUENCE [LARGE SCALE GENOMIC DNA]</scope>
</reference>
<proteinExistence type="predicted"/>
<gene>
    <name evidence="1" type="ORF">ILEXP_LOCUS20825</name>
</gene>
<comment type="caution">
    <text evidence="1">The sequence shown here is derived from an EMBL/GenBank/DDBJ whole genome shotgun (WGS) entry which is preliminary data.</text>
</comment>